<evidence type="ECO:0000313" key="1">
    <source>
        <dbReference type="EMBL" id="NHZ90583.1"/>
    </source>
</evidence>
<dbReference type="Proteomes" id="UP000609726">
    <property type="component" value="Unassembled WGS sequence"/>
</dbReference>
<dbReference type="EMBL" id="WHJH01000018">
    <property type="protein sequence ID" value="NHZ90583.1"/>
    <property type="molecule type" value="Genomic_DNA"/>
</dbReference>
<keyword evidence="2" id="KW-1185">Reference proteome</keyword>
<proteinExistence type="predicted"/>
<accession>A0ABX0NV02</accession>
<protein>
    <submittedName>
        <fullName evidence="1">Uncharacterized protein</fullName>
    </submittedName>
</protein>
<organism evidence="1 2">
    <name type="scientific">Massilia mucilaginosa</name>
    <dbReference type="NCBI Taxonomy" id="2609282"/>
    <lineage>
        <taxon>Bacteria</taxon>
        <taxon>Pseudomonadati</taxon>
        <taxon>Pseudomonadota</taxon>
        <taxon>Betaproteobacteria</taxon>
        <taxon>Burkholderiales</taxon>
        <taxon>Oxalobacteraceae</taxon>
        <taxon>Telluria group</taxon>
        <taxon>Massilia</taxon>
    </lineage>
</organism>
<dbReference type="RefSeq" id="WP_166877150.1">
    <property type="nucleotide sequence ID" value="NZ_WHJH01000018.1"/>
</dbReference>
<name>A0ABX0NV02_9BURK</name>
<evidence type="ECO:0000313" key="2">
    <source>
        <dbReference type="Proteomes" id="UP000609726"/>
    </source>
</evidence>
<sequence>MNMSTDSIKQQLQNTAIGTYLMAHGHFGGSINATIEQGTLKSIDWANGTMVLHSTTYDRDHTVDISKVSYIDDSRSGSGALGSVQAPDLRQVGNDWYRGDVKVE</sequence>
<gene>
    <name evidence="1" type="ORF">F2P45_16385</name>
</gene>
<comment type="caution">
    <text evidence="1">The sequence shown here is derived from an EMBL/GenBank/DDBJ whole genome shotgun (WGS) entry which is preliminary data.</text>
</comment>
<reference evidence="1 2" key="1">
    <citation type="submission" date="2019-10" db="EMBL/GenBank/DDBJ databases">
        <title>Taxonomy of Antarctic Massilia spp.: description of Massilia rubra sp. nov., Massilia aquatica sp. nov., Massilia mucilaginosa sp. nov., Massilia frigida sp. nov. isolated from streams, lakes and regoliths.</title>
        <authorList>
            <person name="Holochova P."/>
            <person name="Sedlacek I."/>
            <person name="Kralova S."/>
            <person name="Maslanova I."/>
            <person name="Busse H.-J."/>
            <person name="Stankova E."/>
            <person name="Vrbovska V."/>
            <person name="Kovarovic V."/>
            <person name="Bartak M."/>
            <person name="Svec P."/>
            <person name="Pantucek R."/>
        </authorList>
    </citation>
    <scope>NUCLEOTIDE SEQUENCE [LARGE SCALE GENOMIC DNA]</scope>
    <source>
        <strain evidence="1 2">CCM 8733</strain>
    </source>
</reference>